<evidence type="ECO:0000313" key="1">
    <source>
        <dbReference type="EMBL" id="KAI0057842.1"/>
    </source>
</evidence>
<accession>A0ACB8SNQ9</accession>
<gene>
    <name evidence="1" type="ORF">BV25DRAFT_1902518</name>
</gene>
<comment type="caution">
    <text evidence="1">The sequence shown here is derived from an EMBL/GenBank/DDBJ whole genome shotgun (WGS) entry which is preliminary data.</text>
</comment>
<keyword evidence="2" id="KW-1185">Reference proteome</keyword>
<proteinExistence type="predicted"/>
<reference evidence="1" key="1">
    <citation type="submission" date="2021-03" db="EMBL/GenBank/DDBJ databases">
        <authorList>
            <consortium name="DOE Joint Genome Institute"/>
            <person name="Ahrendt S."/>
            <person name="Looney B.P."/>
            <person name="Miyauchi S."/>
            <person name="Morin E."/>
            <person name="Drula E."/>
            <person name="Courty P.E."/>
            <person name="Chicoki N."/>
            <person name="Fauchery L."/>
            <person name="Kohler A."/>
            <person name="Kuo A."/>
            <person name="Labutti K."/>
            <person name="Pangilinan J."/>
            <person name="Lipzen A."/>
            <person name="Riley R."/>
            <person name="Andreopoulos W."/>
            <person name="He G."/>
            <person name="Johnson J."/>
            <person name="Barry K.W."/>
            <person name="Grigoriev I.V."/>
            <person name="Nagy L."/>
            <person name="Hibbett D."/>
            <person name="Henrissat B."/>
            <person name="Matheny P.B."/>
            <person name="Labbe J."/>
            <person name="Martin F."/>
        </authorList>
    </citation>
    <scope>NUCLEOTIDE SEQUENCE</scope>
    <source>
        <strain evidence="1">HHB10654</strain>
    </source>
</reference>
<dbReference type="EMBL" id="MU277242">
    <property type="protein sequence ID" value="KAI0057842.1"/>
    <property type="molecule type" value="Genomic_DNA"/>
</dbReference>
<sequence length="593" mass="64305">MATSNMRQELKSAFETTPGCDDAFIDRCAELCNTYNVTPSNLYYKWESIVLDPKAVGNRIITPDTPAAIKSIIQAELARAALSQRVKAEPSSKKARGGAPVGMLGIGGRMNQRYGGVGLIQTPKPGASSALQSKNAIGRRSGTSKVVFQSLEIDEASQDKRSYKYMYEKISERSEVLDERIDEFADLVRKHYDVSELSDPAASTDDDVVVVGRITLDAEASSSSSVKLNEASLYLESSRMMGSGARVALKFDVNARVRGGPKGRGSVGLFPGAIVALKGKNGGGGWFSVGEILSLPPLTPSSAENPTKQEPRDSSFSMVVASGPYTADADLRYTPWSSLQQQLLSQKPAVVLLIGPFVDSSHPKIKAGDLDETPVDMFNNKFTESLRDFLDISPDSLVLLVPSVRDMLSNHCAFPQSQLGPELAGDTRIKLLPNPSRFSLNGVAFAVTSVDVLFHLRKEELVKKVEEIDSYDLGGHDPAIDTMSNLCRHMLQQRTFYPLFPTPFDLSHEVNLDVSHLESLRLCSEDAPSTAPDVLIVPSRLKHFSKVVDNTVAVNPSFLTKNTFASLSYGGQGDGPVIDRLKAEIARLSEAAS</sequence>
<evidence type="ECO:0000313" key="2">
    <source>
        <dbReference type="Proteomes" id="UP000814140"/>
    </source>
</evidence>
<name>A0ACB8SNQ9_9AGAM</name>
<organism evidence="1 2">
    <name type="scientific">Artomyces pyxidatus</name>
    <dbReference type="NCBI Taxonomy" id="48021"/>
    <lineage>
        <taxon>Eukaryota</taxon>
        <taxon>Fungi</taxon>
        <taxon>Dikarya</taxon>
        <taxon>Basidiomycota</taxon>
        <taxon>Agaricomycotina</taxon>
        <taxon>Agaricomycetes</taxon>
        <taxon>Russulales</taxon>
        <taxon>Auriscalpiaceae</taxon>
        <taxon>Artomyces</taxon>
    </lineage>
</organism>
<dbReference type="Proteomes" id="UP000814140">
    <property type="component" value="Unassembled WGS sequence"/>
</dbReference>
<protein>
    <submittedName>
        <fullName evidence="1">DNA polymerase alpha subunit B</fullName>
    </submittedName>
</protein>
<reference evidence="1" key="2">
    <citation type="journal article" date="2022" name="New Phytol.">
        <title>Evolutionary transition to the ectomycorrhizal habit in the genomes of a hyperdiverse lineage of mushroom-forming fungi.</title>
        <authorList>
            <person name="Looney B."/>
            <person name="Miyauchi S."/>
            <person name="Morin E."/>
            <person name="Drula E."/>
            <person name="Courty P.E."/>
            <person name="Kohler A."/>
            <person name="Kuo A."/>
            <person name="LaButti K."/>
            <person name="Pangilinan J."/>
            <person name="Lipzen A."/>
            <person name="Riley R."/>
            <person name="Andreopoulos W."/>
            <person name="He G."/>
            <person name="Johnson J."/>
            <person name="Nolan M."/>
            <person name="Tritt A."/>
            <person name="Barry K.W."/>
            <person name="Grigoriev I.V."/>
            <person name="Nagy L.G."/>
            <person name="Hibbett D."/>
            <person name="Henrissat B."/>
            <person name="Matheny P.B."/>
            <person name="Labbe J."/>
            <person name="Martin F.M."/>
        </authorList>
    </citation>
    <scope>NUCLEOTIDE SEQUENCE</scope>
    <source>
        <strain evidence="1">HHB10654</strain>
    </source>
</reference>